<keyword evidence="3" id="KW-0862">Zinc</keyword>
<keyword evidence="2" id="KW-0863">Zinc-finger</keyword>
<evidence type="ECO:0000256" key="3">
    <source>
        <dbReference type="ARBA" id="ARBA00022833"/>
    </source>
</evidence>
<name>A0A0D1X8M8_9EURO</name>
<feature type="domain" description="RING-CH-type" evidence="6">
    <location>
        <begin position="50"/>
        <end position="114"/>
    </location>
</feature>
<accession>A0A0D1X8M8</accession>
<keyword evidence="1" id="KW-0479">Metal-binding</keyword>
<evidence type="ECO:0000259" key="6">
    <source>
        <dbReference type="PROSITE" id="PS51292"/>
    </source>
</evidence>
<evidence type="ECO:0000256" key="1">
    <source>
        <dbReference type="ARBA" id="ARBA00022723"/>
    </source>
</evidence>
<dbReference type="Proteomes" id="UP000053599">
    <property type="component" value="Unassembled WGS sequence"/>
</dbReference>
<dbReference type="EMBL" id="KN846952">
    <property type="protein sequence ID" value="KIV84161.1"/>
    <property type="molecule type" value="Genomic_DNA"/>
</dbReference>
<keyword evidence="5" id="KW-0472">Membrane</keyword>
<keyword evidence="5" id="KW-1133">Transmembrane helix</keyword>
<feature type="transmembrane region" description="Helical" evidence="5">
    <location>
        <begin position="191"/>
        <end position="213"/>
    </location>
</feature>
<dbReference type="InterPro" id="IPR013083">
    <property type="entry name" value="Znf_RING/FYVE/PHD"/>
</dbReference>
<reference evidence="7 8" key="1">
    <citation type="submission" date="2015-01" db="EMBL/GenBank/DDBJ databases">
        <title>The Genome Sequence of Exophiala sideris CBS121828.</title>
        <authorList>
            <consortium name="The Broad Institute Genomics Platform"/>
            <person name="Cuomo C."/>
            <person name="de Hoog S."/>
            <person name="Gorbushina A."/>
            <person name="Stielow B."/>
            <person name="Teixiera M."/>
            <person name="Abouelleil A."/>
            <person name="Chapman S.B."/>
            <person name="Priest M."/>
            <person name="Young S.K."/>
            <person name="Wortman J."/>
            <person name="Nusbaum C."/>
            <person name="Birren B."/>
        </authorList>
    </citation>
    <scope>NUCLEOTIDE SEQUENCE [LARGE SCALE GENOMIC DNA]</scope>
    <source>
        <strain evidence="7 8">CBS 121828</strain>
    </source>
</reference>
<dbReference type="PANTHER" id="PTHR46347">
    <property type="entry name" value="RING/FYVE/PHD ZINC FINGER SUPERFAMILY PROTEIN"/>
    <property type="match status" value="1"/>
</dbReference>
<dbReference type="STRING" id="1016849.A0A0D1X8M8"/>
<dbReference type="OrthoDB" id="264354at2759"/>
<feature type="compositionally biased region" description="Polar residues" evidence="4">
    <location>
        <begin position="370"/>
        <end position="389"/>
    </location>
</feature>
<organism evidence="7 8">
    <name type="scientific">Exophiala sideris</name>
    <dbReference type="NCBI Taxonomy" id="1016849"/>
    <lineage>
        <taxon>Eukaryota</taxon>
        <taxon>Fungi</taxon>
        <taxon>Dikarya</taxon>
        <taxon>Ascomycota</taxon>
        <taxon>Pezizomycotina</taxon>
        <taxon>Eurotiomycetes</taxon>
        <taxon>Chaetothyriomycetidae</taxon>
        <taxon>Chaetothyriales</taxon>
        <taxon>Herpotrichiellaceae</taxon>
        <taxon>Exophiala</taxon>
    </lineage>
</organism>
<dbReference type="GO" id="GO:0008270">
    <property type="term" value="F:zinc ion binding"/>
    <property type="evidence" value="ECO:0007669"/>
    <property type="project" value="UniProtKB-KW"/>
</dbReference>
<proteinExistence type="predicted"/>
<dbReference type="SUPFAM" id="SSF57850">
    <property type="entry name" value="RING/U-box"/>
    <property type="match status" value="1"/>
</dbReference>
<keyword evidence="5" id="KW-0812">Transmembrane</keyword>
<feature type="region of interest" description="Disordered" evidence="4">
    <location>
        <begin position="278"/>
        <end position="389"/>
    </location>
</feature>
<sequence>MTSTENVPRDGGAQNGDSGSTPEWTYPTRTCRLCLEDVPATVSLWPPGLPTALQRPIVEYKSDEDGYGRLLKPCLCRGGMRYIHEHCLKRSRTEVARPGSLWKCHQCGYQFNFNRLTVQKFLGGSLASGILTVLAMVLVMFLLGFVADPIINFYAEPYDSVLGRENVWREVDLNESKGRLSNWAQHFMKGLVSMGVLSFLRTMILNPFQWWNLRNTGMITSRVGGRSATGRDRAVNVSWIVILMGVLSASYFFYKSVQAIIGKVLQHIGNNIVDTQLPGDDDDLKPPPGFNFGAKYSTADTPQSSMPTSHNPGQGEVETPTRSEQDADQENQENDRQEGLADSTPVHRVNQKEGARSDADDSERFMPGTFNHSGYSSALNDARSQGWSF</sequence>
<feature type="region of interest" description="Disordered" evidence="4">
    <location>
        <begin position="1"/>
        <end position="23"/>
    </location>
</feature>
<feature type="transmembrane region" description="Helical" evidence="5">
    <location>
        <begin position="121"/>
        <end position="147"/>
    </location>
</feature>
<dbReference type="PROSITE" id="PS51292">
    <property type="entry name" value="ZF_RING_CH"/>
    <property type="match status" value="1"/>
</dbReference>
<evidence type="ECO:0000256" key="4">
    <source>
        <dbReference type="SAM" id="MobiDB-lite"/>
    </source>
</evidence>
<dbReference type="Pfam" id="PF12906">
    <property type="entry name" value="RINGv"/>
    <property type="match status" value="1"/>
</dbReference>
<evidence type="ECO:0000256" key="2">
    <source>
        <dbReference type="ARBA" id="ARBA00022771"/>
    </source>
</evidence>
<evidence type="ECO:0000313" key="8">
    <source>
        <dbReference type="Proteomes" id="UP000053599"/>
    </source>
</evidence>
<evidence type="ECO:0000313" key="7">
    <source>
        <dbReference type="EMBL" id="KIV84161.1"/>
    </source>
</evidence>
<dbReference type="InterPro" id="IPR011016">
    <property type="entry name" value="Znf_RING-CH"/>
</dbReference>
<dbReference type="SMART" id="SM00744">
    <property type="entry name" value="RINGv"/>
    <property type="match status" value="1"/>
</dbReference>
<dbReference type="AlphaFoldDB" id="A0A0D1X8M8"/>
<gene>
    <name evidence="7" type="ORF">PV11_06131</name>
</gene>
<feature type="compositionally biased region" description="Basic and acidic residues" evidence="4">
    <location>
        <begin position="350"/>
        <end position="364"/>
    </location>
</feature>
<dbReference type="HOGENOM" id="CLU_047453_1_0_1"/>
<dbReference type="PANTHER" id="PTHR46347:SF1">
    <property type="entry name" value="RING_FYVE_PHD ZINC FINGER SUPERFAMILY PROTEIN"/>
    <property type="match status" value="1"/>
</dbReference>
<protein>
    <recommendedName>
        <fullName evidence="6">RING-CH-type domain-containing protein</fullName>
    </recommendedName>
</protein>
<dbReference type="Gene3D" id="3.30.40.10">
    <property type="entry name" value="Zinc/RING finger domain, C3HC4 (zinc finger)"/>
    <property type="match status" value="1"/>
</dbReference>
<evidence type="ECO:0000256" key="5">
    <source>
        <dbReference type="SAM" id="Phobius"/>
    </source>
</evidence>
<feature type="transmembrane region" description="Helical" evidence="5">
    <location>
        <begin position="234"/>
        <end position="254"/>
    </location>
</feature>
<feature type="compositionally biased region" description="Polar residues" evidence="4">
    <location>
        <begin position="298"/>
        <end position="312"/>
    </location>
</feature>